<feature type="binding site" evidence="7">
    <location>
        <position position="87"/>
    </location>
    <ligand>
        <name>4-imidazolone-5-propanoate</name>
        <dbReference type="ChEBI" id="CHEBI:77893"/>
    </ligand>
</feature>
<evidence type="ECO:0000256" key="5">
    <source>
        <dbReference type="ARBA" id="ARBA00022833"/>
    </source>
</evidence>
<evidence type="ECO:0000313" key="10">
    <source>
        <dbReference type="Proteomes" id="UP000028073"/>
    </source>
</evidence>
<proteinExistence type="inferred from homology"/>
<evidence type="ECO:0000313" key="9">
    <source>
        <dbReference type="EMBL" id="KEQ18601.1"/>
    </source>
</evidence>
<comment type="caution">
    <text evidence="9">The sequence shown here is derived from an EMBL/GenBank/DDBJ whole genome shotgun (WGS) entry which is preliminary data.</text>
</comment>
<dbReference type="AlphaFoldDB" id="A0A081NJH8"/>
<feature type="binding site" evidence="7">
    <location>
        <position position="150"/>
    </location>
    <ligand>
        <name>N-formimidoyl-L-glutamate</name>
        <dbReference type="ChEBI" id="CHEBI:58928"/>
    </ligand>
</feature>
<dbReference type="Gene3D" id="2.30.40.10">
    <property type="entry name" value="Urease, subunit C, domain 1"/>
    <property type="match status" value="1"/>
</dbReference>
<comment type="function">
    <text evidence="7">Catalyzes the hydrolytic cleavage of the carbon-nitrogen bond in imidazolone-5-propanoate to yield N-formimidoyl-L-glutamate. It is the third step in the universal histidine degradation pathway.</text>
</comment>
<dbReference type="FunFam" id="3.20.20.140:FF:000007">
    <property type="entry name" value="Imidazolonepropionase"/>
    <property type="match status" value="1"/>
</dbReference>
<feature type="binding site" evidence="7">
    <location>
        <position position="248"/>
    </location>
    <ligand>
        <name>Zn(2+)</name>
        <dbReference type="ChEBI" id="CHEBI:29105"/>
    </ligand>
</feature>
<dbReference type="InterPro" id="IPR011059">
    <property type="entry name" value="Metal-dep_hydrolase_composite"/>
</dbReference>
<keyword evidence="3 7" id="KW-0378">Hydrolase</keyword>
<evidence type="ECO:0000256" key="4">
    <source>
        <dbReference type="ARBA" id="ARBA00022808"/>
    </source>
</evidence>
<evidence type="ECO:0000259" key="8">
    <source>
        <dbReference type="Pfam" id="PF01979"/>
    </source>
</evidence>
<comment type="subcellular location">
    <subcellularLocation>
        <location evidence="7">Cytoplasm</location>
    </subcellularLocation>
</comment>
<feature type="binding site" evidence="7">
    <location>
        <position position="80"/>
    </location>
    <ligand>
        <name>Zn(2+)</name>
        <dbReference type="ChEBI" id="CHEBI:29105"/>
    </ligand>
</feature>
<comment type="similarity">
    <text evidence="7">Belongs to the metallo-dependent hydrolases superfamily. HutI family.</text>
</comment>
<name>A0A081NJH8_9GAMM</name>
<feature type="binding site" evidence="7">
    <location>
        <position position="323"/>
    </location>
    <ligand>
        <name>Fe(3+)</name>
        <dbReference type="ChEBI" id="CHEBI:29034"/>
    </ligand>
</feature>
<gene>
    <name evidence="7" type="primary">hutI</name>
    <name evidence="9" type="ORF">GZ78_00185</name>
</gene>
<evidence type="ECO:0000256" key="6">
    <source>
        <dbReference type="ARBA" id="ARBA00023004"/>
    </source>
</evidence>
<dbReference type="InterPro" id="IPR006680">
    <property type="entry name" value="Amidohydro-rel"/>
</dbReference>
<keyword evidence="5 7" id="KW-0862">Zinc</keyword>
<comment type="cofactor">
    <cofactor evidence="7">
        <name>Zn(2+)</name>
        <dbReference type="ChEBI" id="CHEBI:29105"/>
    </cofactor>
    <cofactor evidence="7">
        <name>Fe(3+)</name>
        <dbReference type="ChEBI" id="CHEBI:29034"/>
    </cofactor>
    <text evidence="7">Binds 1 zinc or iron ion per subunit.</text>
</comment>
<dbReference type="eggNOG" id="COG1228">
    <property type="taxonomic scope" value="Bacteria"/>
</dbReference>
<evidence type="ECO:0000256" key="1">
    <source>
        <dbReference type="ARBA" id="ARBA00012864"/>
    </source>
</evidence>
<keyword evidence="6 7" id="KW-0408">Iron</keyword>
<dbReference type="PANTHER" id="PTHR42752:SF1">
    <property type="entry name" value="IMIDAZOLONEPROPIONASE-RELATED"/>
    <property type="match status" value="1"/>
</dbReference>
<evidence type="ECO:0000256" key="7">
    <source>
        <dbReference type="HAMAP-Rule" id="MF_00372"/>
    </source>
</evidence>
<dbReference type="GO" id="GO:0005506">
    <property type="term" value="F:iron ion binding"/>
    <property type="evidence" value="ECO:0007669"/>
    <property type="project" value="UniProtKB-UniRule"/>
</dbReference>
<evidence type="ECO:0000256" key="2">
    <source>
        <dbReference type="ARBA" id="ARBA00022723"/>
    </source>
</evidence>
<feature type="binding site" evidence="7">
    <location>
        <position position="78"/>
    </location>
    <ligand>
        <name>Zn(2+)</name>
        <dbReference type="ChEBI" id="CHEBI:29105"/>
    </ligand>
</feature>
<feature type="binding site" evidence="7">
    <location>
        <position position="327"/>
    </location>
    <ligand>
        <name>N-formimidoyl-L-glutamate</name>
        <dbReference type="ChEBI" id="CHEBI:58928"/>
    </ligand>
</feature>
<keyword evidence="7" id="KW-0963">Cytoplasm</keyword>
<feature type="domain" description="Amidohydrolase-related" evidence="8">
    <location>
        <begin position="70"/>
        <end position="402"/>
    </location>
</feature>
<dbReference type="OrthoDB" id="9776455at2"/>
<dbReference type="EC" id="3.5.2.7" evidence="1 7"/>
<comment type="pathway">
    <text evidence="7">Amino-acid degradation; L-histidine degradation into L-glutamate; N-formimidoyl-L-glutamate from L-histidine: step 3/3.</text>
</comment>
<dbReference type="Pfam" id="PF01979">
    <property type="entry name" value="Amidohydro_1"/>
    <property type="match status" value="1"/>
</dbReference>
<dbReference type="GO" id="GO:0019557">
    <property type="term" value="P:L-histidine catabolic process to glutamate and formate"/>
    <property type="evidence" value="ECO:0007669"/>
    <property type="project" value="UniProtKB-UniPathway"/>
</dbReference>
<dbReference type="RefSeq" id="WP_034831800.1">
    <property type="nucleotide sequence ID" value="NZ_JOKH01000001.1"/>
</dbReference>
<dbReference type="Gene3D" id="3.20.20.140">
    <property type="entry name" value="Metal-dependent hydrolases"/>
    <property type="match status" value="1"/>
</dbReference>
<feature type="binding site" evidence="7">
    <location>
        <position position="328"/>
    </location>
    <ligand>
        <name>4-imidazolone-5-propanoate</name>
        <dbReference type="ChEBI" id="CHEBI:77893"/>
    </ligand>
</feature>
<dbReference type="UniPathway" id="UPA00379">
    <property type="reaction ID" value="UER00551"/>
</dbReference>
<feature type="binding site" evidence="7">
    <location>
        <position position="325"/>
    </location>
    <ligand>
        <name>N-formimidoyl-L-glutamate</name>
        <dbReference type="ChEBI" id="CHEBI:58928"/>
    </ligand>
</feature>
<dbReference type="PANTHER" id="PTHR42752">
    <property type="entry name" value="IMIDAZOLONEPROPIONASE"/>
    <property type="match status" value="1"/>
</dbReference>
<keyword evidence="4 7" id="KW-0369">Histidine metabolism</keyword>
<feature type="binding site" evidence="7">
    <location>
        <position position="78"/>
    </location>
    <ligand>
        <name>Fe(3+)</name>
        <dbReference type="ChEBI" id="CHEBI:29034"/>
    </ligand>
</feature>
<dbReference type="GO" id="GO:0008270">
    <property type="term" value="F:zinc ion binding"/>
    <property type="evidence" value="ECO:0007669"/>
    <property type="project" value="UniProtKB-UniRule"/>
</dbReference>
<accession>A0A081NJH8</accession>
<keyword evidence="10" id="KW-1185">Reference proteome</keyword>
<dbReference type="SUPFAM" id="SSF51556">
    <property type="entry name" value="Metallo-dependent hydrolases"/>
    <property type="match status" value="1"/>
</dbReference>
<keyword evidence="2 7" id="KW-0479">Metal-binding</keyword>
<feature type="binding site" evidence="7">
    <location>
        <position position="80"/>
    </location>
    <ligand>
        <name>Fe(3+)</name>
        <dbReference type="ChEBI" id="CHEBI:29034"/>
    </ligand>
</feature>
<feature type="binding site" evidence="7">
    <location>
        <position position="323"/>
    </location>
    <ligand>
        <name>Zn(2+)</name>
        <dbReference type="ChEBI" id="CHEBI:29105"/>
    </ligand>
</feature>
<dbReference type="Proteomes" id="UP000028073">
    <property type="component" value="Unassembled WGS sequence"/>
</dbReference>
<organism evidence="9 10">
    <name type="scientific">Endozoicomonas numazuensis</name>
    <dbReference type="NCBI Taxonomy" id="1137799"/>
    <lineage>
        <taxon>Bacteria</taxon>
        <taxon>Pseudomonadati</taxon>
        <taxon>Pseudomonadota</taxon>
        <taxon>Gammaproteobacteria</taxon>
        <taxon>Oceanospirillales</taxon>
        <taxon>Endozoicomonadaceae</taxon>
        <taxon>Endozoicomonas</taxon>
    </lineage>
</organism>
<evidence type="ECO:0000256" key="3">
    <source>
        <dbReference type="ARBA" id="ARBA00022801"/>
    </source>
</evidence>
<feature type="binding site" evidence="7">
    <location>
        <position position="183"/>
    </location>
    <ligand>
        <name>4-imidazolone-5-propanoate</name>
        <dbReference type="ChEBI" id="CHEBI:77893"/>
    </ligand>
</feature>
<feature type="binding site" evidence="7">
    <location>
        <position position="251"/>
    </location>
    <ligand>
        <name>4-imidazolone-5-propanoate</name>
        <dbReference type="ChEBI" id="CHEBI:77893"/>
    </ligand>
</feature>
<dbReference type="GO" id="GO:0005737">
    <property type="term" value="C:cytoplasm"/>
    <property type="evidence" value="ECO:0007669"/>
    <property type="project" value="UniProtKB-SubCell"/>
</dbReference>
<dbReference type="CDD" id="cd01296">
    <property type="entry name" value="Imidazolone-5PH"/>
    <property type="match status" value="1"/>
</dbReference>
<dbReference type="GO" id="GO:0019556">
    <property type="term" value="P:L-histidine catabolic process to glutamate and formamide"/>
    <property type="evidence" value="ECO:0007669"/>
    <property type="project" value="UniProtKB-UniRule"/>
</dbReference>
<dbReference type="EMBL" id="JOKH01000001">
    <property type="protein sequence ID" value="KEQ18601.1"/>
    <property type="molecule type" value="Genomic_DNA"/>
</dbReference>
<sequence length="413" mass="44674">MTKVTGTCDLLITHVHIATMDPSMGTGHYGELLEGAIAIDQGLIQWLGAAEALPANLQPKATLDGQGQWLMPGLIDCHTHLVYAGDRSTEFEQRLQGKSYSDIAQQGGGILSTVNATRRCSLDQLIEQSRPRLEALLCDGVTTLEIKSGYGLNLETELKILRAAKELELQYPVRIEKTFLGAHTLPPEFSGQADRYIEVVCEEMLPAIAEEGLATAVDVFCENIAFNLSHTEKVFQSARSLGLRVKLHAEQLSDSRGTQLATAYDALSVDHLEYLSNEGVKALENSTTVATLLPGAFYFLQETQRPPVEKLRASGIPMALATDLNPGTSPFTSLRLIMNMACTLFGLTPSEALAGVTIHAARALGLQDQEGMIKKGHTANLTLWPIQSPASLAASLTGETPSLTFYRGEARVN</sequence>
<dbReference type="NCBIfam" id="TIGR01224">
    <property type="entry name" value="hutI"/>
    <property type="match status" value="1"/>
</dbReference>
<protein>
    <recommendedName>
        <fullName evidence="1 7">Imidazolonepropionase</fullName>
        <ecNumber evidence="1 7">3.5.2.7</ecNumber>
    </recommendedName>
    <alternativeName>
        <fullName evidence="7">Imidazolone-5-propionate hydrolase</fullName>
    </alternativeName>
</protein>
<dbReference type="SUPFAM" id="SSF51338">
    <property type="entry name" value="Composite domain of metallo-dependent hydrolases"/>
    <property type="match status" value="1"/>
</dbReference>
<dbReference type="GO" id="GO:0050480">
    <property type="term" value="F:imidazolonepropionase activity"/>
    <property type="evidence" value="ECO:0007669"/>
    <property type="project" value="UniProtKB-UniRule"/>
</dbReference>
<dbReference type="InterPro" id="IPR032466">
    <property type="entry name" value="Metal_Hydrolase"/>
</dbReference>
<feature type="binding site" evidence="7">
    <location>
        <position position="150"/>
    </location>
    <ligand>
        <name>4-imidazolone-5-propanoate</name>
        <dbReference type="ChEBI" id="CHEBI:77893"/>
    </ligand>
</feature>
<feature type="binding site" evidence="7">
    <location>
        <position position="248"/>
    </location>
    <ligand>
        <name>Fe(3+)</name>
        <dbReference type="ChEBI" id="CHEBI:29034"/>
    </ligand>
</feature>
<comment type="catalytic activity">
    <reaction evidence="7">
        <text>4-imidazolone-5-propanoate + H2O = N-formimidoyl-L-glutamate</text>
        <dbReference type="Rhea" id="RHEA:23660"/>
        <dbReference type="ChEBI" id="CHEBI:15377"/>
        <dbReference type="ChEBI" id="CHEBI:58928"/>
        <dbReference type="ChEBI" id="CHEBI:77893"/>
        <dbReference type="EC" id="3.5.2.7"/>
    </reaction>
</comment>
<dbReference type="HAMAP" id="MF_00372">
    <property type="entry name" value="HutI"/>
    <property type="match status" value="1"/>
</dbReference>
<reference evidence="9 10" key="1">
    <citation type="submission" date="2014-06" db="EMBL/GenBank/DDBJ databases">
        <title>Whole Genome Sequences of Three Symbiotic Endozoicomonas Bacteria.</title>
        <authorList>
            <person name="Neave M.J."/>
            <person name="Apprill A."/>
            <person name="Voolstra C.R."/>
        </authorList>
    </citation>
    <scope>NUCLEOTIDE SEQUENCE [LARGE SCALE GENOMIC DNA]</scope>
    <source>
        <strain evidence="9 10">DSM 25634</strain>
    </source>
</reference>
<dbReference type="STRING" id="1137799.GZ78_00185"/>
<dbReference type="InterPro" id="IPR005920">
    <property type="entry name" value="HutI"/>
</dbReference>